<dbReference type="InterPro" id="IPR000644">
    <property type="entry name" value="CBS_dom"/>
</dbReference>
<dbReference type="PROSITE" id="PS51371">
    <property type="entry name" value="CBS"/>
    <property type="match status" value="1"/>
</dbReference>
<dbReference type="Pfam" id="PF00571">
    <property type="entry name" value="CBS"/>
    <property type="match status" value="1"/>
</dbReference>
<dbReference type="Proteomes" id="UP000240243">
    <property type="component" value="Unassembled WGS sequence"/>
</dbReference>
<dbReference type="SUPFAM" id="SSF55073">
    <property type="entry name" value="Nucleotide cyclase"/>
    <property type="match status" value="1"/>
</dbReference>
<dbReference type="PANTHER" id="PTHR33121">
    <property type="entry name" value="CYCLIC DI-GMP PHOSPHODIESTERASE PDEF"/>
    <property type="match status" value="1"/>
</dbReference>
<accession>A0A2P7R691</accession>
<dbReference type="SUPFAM" id="SSF54631">
    <property type="entry name" value="CBS-domain pair"/>
    <property type="match status" value="1"/>
</dbReference>
<dbReference type="SUPFAM" id="SSF141868">
    <property type="entry name" value="EAL domain-like"/>
    <property type="match status" value="1"/>
</dbReference>
<dbReference type="CDD" id="cd01948">
    <property type="entry name" value="EAL"/>
    <property type="match status" value="1"/>
</dbReference>
<dbReference type="GO" id="GO:0071111">
    <property type="term" value="F:cyclic-guanylate-specific phosphodiesterase activity"/>
    <property type="evidence" value="ECO:0007669"/>
    <property type="project" value="InterPro"/>
</dbReference>
<dbReference type="InterPro" id="IPR035919">
    <property type="entry name" value="EAL_sf"/>
</dbReference>
<evidence type="ECO:0000259" key="4">
    <source>
        <dbReference type="PROSITE" id="PS51371"/>
    </source>
</evidence>
<dbReference type="Pfam" id="PF00563">
    <property type="entry name" value="EAL"/>
    <property type="match status" value="1"/>
</dbReference>
<evidence type="ECO:0000259" key="3">
    <source>
        <dbReference type="PROSITE" id="PS50887"/>
    </source>
</evidence>
<dbReference type="AlphaFoldDB" id="A0A2P7R691"/>
<proteinExistence type="predicted"/>
<evidence type="ECO:0000259" key="2">
    <source>
        <dbReference type="PROSITE" id="PS50883"/>
    </source>
</evidence>
<dbReference type="SMART" id="SM00052">
    <property type="entry name" value="EAL"/>
    <property type="match status" value="1"/>
</dbReference>
<feature type="domain" description="CBS" evidence="4">
    <location>
        <begin position="269"/>
        <end position="328"/>
    </location>
</feature>
<organism evidence="5 6">
    <name type="scientific">Zobellella endophytica</name>
    <dbReference type="NCBI Taxonomy" id="2116700"/>
    <lineage>
        <taxon>Bacteria</taxon>
        <taxon>Pseudomonadati</taxon>
        <taxon>Pseudomonadota</taxon>
        <taxon>Gammaproteobacteria</taxon>
        <taxon>Aeromonadales</taxon>
        <taxon>Aeromonadaceae</taxon>
        <taxon>Zobellella</taxon>
    </lineage>
</organism>
<dbReference type="EMBL" id="PXYG01000003">
    <property type="protein sequence ID" value="PSJ45730.1"/>
    <property type="molecule type" value="Genomic_DNA"/>
</dbReference>
<dbReference type="InterPro" id="IPR043128">
    <property type="entry name" value="Rev_trsase/Diguanyl_cyclase"/>
</dbReference>
<dbReference type="CDD" id="cd01949">
    <property type="entry name" value="GGDEF"/>
    <property type="match status" value="1"/>
</dbReference>
<name>A0A2P7R691_9GAMM</name>
<evidence type="ECO:0000313" key="5">
    <source>
        <dbReference type="EMBL" id="PSJ45730.1"/>
    </source>
</evidence>
<feature type="domain" description="EAL" evidence="2">
    <location>
        <begin position="4"/>
        <end position="254"/>
    </location>
</feature>
<feature type="domain" description="GGDEF" evidence="3">
    <location>
        <begin position="426"/>
        <end position="578"/>
    </location>
</feature>
<dbReference type="NCBIfam" id="TIGR00254">
    <property type="entry name" value="GGDEF"/>
    <property type="match status" value="1"/>
</dbReference>
<evidence type="ECO:0008006" key="7">
    <source>
        <dbReference type="Google" id="ProtNLM"/>
    </source>
</evidence>
<protein>
    <recommendedName>
        <fullName evidence="7">GGDEF domain-containing protein</fullName>
    </recommendedName>
</protein>
<dbReference type="PANTHER" id="PTHR33121:SF76">
    <property type="entry name" value="SIGNALING PROTEIN"/>
    <property type="match status" value="1"/>
</dbReference>
<dbReference type="Gene3D" id="3.30.70.270">
    <property type="match status" value="1"/>
</dbReference>
<dbReference type="InterPro" id="IPR050706">
    <property type="entry name" value="Cyclic-di-GMP_PDE-like"/>
</dbReference>
<dbReference type="InterPro" id="IPR029787">
    <property type="entry name" value="Nucleotide_cyclase"/>
</dbReference>
<dbReference type="PROSITE" id="PS50887">
    <property type="entry name" value="GGDEF"/>
    <property type="match status" value="1"/>
</dbReference>
<evidence type="ECO:0000256" key="1">
    <source>
        <dbReference type="PROSITE-ProRule" id="PRU00703"/>
    </source>
</evidence>
<reference evidence="5 6" key="1">
    <citation type="submission" date="2018-03" db="EMBL/GenBank/DDBJ databases">
        <title>The draft genome of Zobellella sp. 59N8.</title>
        <authorList>
            <person name="Liu L."/>
            <person name="Li L."/>
            <person name="Zhang X."/>
            <person name="Liang L."/>
            <person name="Wang T."/>
        </authorList>
    </citation>
    <scope>NUCLEOTIDE SEQUENCE [LARGE SCALE GENOMIC DNA]</scope>
    <source>
        <strain evidence="5 6">59N8</strain>
    </source>
</reference>
<dbReference type="Gene3D" id="3.10.580.10">
    <property type="entry name" value="CBS-domain"/>
    <property type="match status" value="1"/>
</dbReference>
<evidence type="ECO:0000313" key="6">
    <source>
        <dbReference type="Proteomes" id="UP000240243"/>
    </source>
</evidence>
<dbReference type="InterPro" id="IPR046342">
    <property type="entry name" value="CBS_dom_sf"/>
</dbReference>
<dbReference type="Pfam" id="PF00990">
    <property type="entry name" value="GGDEF"/>
    <property type="match status" value="1"/>
</dbReference>
<dbReference type="InterPro" id="IPR000160">
    <property type="entry name" value="GGDEF_dom"/>
</dbReference>
<sequence length="600" mass="68238">MTVLTCLSDSLASLIAQHRLRPLFQPIVDTRQGRVLGHEALIRGPAGHPLEYPTALFGEAKLTGLLSELDLACREAAIQAYCRQQMDGYLFINVNPNVLLDKQHPRGCTQRLIRELGIPAERIVIELSEQYPIQDPEGLKAAVDRYRELGFLIAIDDLGAGYSGLKLWSEVRPDYVKIDRYFIQHIHQDPIKREFVQSIITLARGMQSRVIAEGIESREELQQLHSMGIHYCQGYYLGRPDARPLHRPDNTDALHGHRTLSRHKETVAMLARPGVTVDIGEKIHDVFDTLLADSRLLSLPVLDQDVPVGILRREKIMELFSGSYGRALYANKDVRHAMETRPVVVDWQTALEQASSMITDDDDASALQHFIVTRQGRYYGLASVRGLLRNITEQRLLHARYANPLTLLPGNVPIYREIDEALQQQRDFHVAYFDLNHFKPYNDVYGYAQGDKVIQWVARLLQEIIVGAGQFLGHVGGDDFVAVFGADCDWRRLCDTIIRRFHQELPGFYTAEDRRRRGIIAHSRRGEQQFYPLLGIAIGVVHPDPQRCQCHHDVAALASEAKHLAKQQPRSHCLLSPKRTPFLPRENTIFGRDRITNHNK</sequence>
<dbReference type="InterPro" id="IPR001633">
    <property type="entry name" value="EAL_dom"/>
</dbReference>
<keyword evidence="6" id="KW-1185">Reference proteome</keyword>
<comment type="caution">
    <text evidence="5">The sequence shown here is derived from an EMBL/GenBank/DDBJ whole genome shotgun (WGS) entry which is preliminary data.</text>
</comment>
<dbReference type="SMART" id="SM00267">
    <property type="entry name" value="GGDEF"/>
    <property type="match status" value="1"/>
</dbReference>
<dbReference type="Gene3D" id="3.20.20.450">
    <property type="entry name" value="EAL domain"/>
    <property type="match status" value="1"/>
</dbReference>
<gene>
    <name evidence="5" type="ORF">C7H85_10145</name>
</gene>
<dbReference type="PROSITE" id="PS50883">
    <property type="entry name" value="EAL"/>
    <property type="match status" value="1"/>
</dbReference>
<keyword evidence="1" id="KW-0129">CBS domain</keyword>
<dbReference type="OrthoDB" id="1673646at2"/>